<name>A0A7K0K3T4_9ACTO</name>
<keyword evidence="3" id="KW-1185">Reference proteome</keyword>
<evidence type="ECO:0000313" key="2">
    <source>
        <dbReference type="EMBL" id="MST50099.1"/>
    </source>
</evidence>
<dbReference type="EMBL" id="VUMY01000013">
    <property type="protein sequence ID" value="MST50099.1"/>
    <property type="molecule type" value="Genomic_DNA"/>
</dbReference>
<dbReference type="Pfam" id="PF02579">
    <property type="entry name" value="Nitro_FeMo-Co"/>
    <property type="match status" value="1"/>
</dbReference>
<dbReference type="InterPro" id="IPR036105">
    <property type="entry name" value="DiNase_FeMo-co_biosyn_sf"/>
</dbReference>
<reference evidence="2 3" key="1">
    <citation type="submission" date="2019-08" db="EMBL/GenBank/DDBJ databases">
        <title>In-depth cultivation of the pig gut microbiome towards novel bacterial diversity and tailored functional studies.</title>
        <authorList>
            <person name="Wylensek D."/>
            <person name="Hitch T.C.A."/>
            <person name="Clavel T."/>
        </authorList>
    </citation>
    <scope>NUCLEOTIDE SEQUENCE [LARGE SCALE GENOMIC DNA]</scope>
    <source>
        <strain evidence="2 3">RF-GAM-744-WT-7</strain>
    </source>
</reference>
<dbReference type="AlphaFoldDB" id="A0A7K0K3T4"/>
<evidence type="ECO:0000313" key="3">
    <source>
        <dbReference type="Proteomes" id="UP000442535"/>
    </source>
</evidence>
<proteinExistence type="predicted"/>
<gene>
    <name evidence="2" type="ORF">FYJ63_07610</name>
</gene>
<organism evidence="2 3">
    <name type="scientific">Mobiluncus porci</name>
    <dbReference type="NCBI Taxonomy" id="2652278"/>
    <lineage>
        <taxon>Bacteria</taxon>
        <taxon>Bacillati</taxon>
        <taxon>Actinomycetota</taxon>
        <taxon>Actinomycetes</taxon>
        <taxon>Actinomycetales</taxon>
        <taxon>Actinomycetaceae</taxon>
        <taxon>Mobiluncus</taxon>
    </lineage>
</organism>
<sequence>MNSDEEAAWLAEKLLSLAPAEGEPVKVTVNVLGSEVGGGLGRAREMAVASVDASGKVTDWRVEEVGWDVLHDQGPEGSHHGRIVTFMRENQINAVVAGHAGPPMVNTLVKLGVFPVLGLTGDAREAAAAAATRYREVIKGQAA</sequence>
<protein>
    <recommendedName>
        <fullName evidence="1">Dinitrogenase iron-molybdenum cofactor biosynthesis domain-containing protein</fullName>
    </recommendedName>
</protein>
<accession>A0A7K0K3T4</accession>
<evidence type="ECO:0000259" key="1">
    <source>
        <dbReference type="Pfam" id="PF02579"/>
    </source>
</evidence>
<dbReference type="InterPro" id="IPR003731">
    <property type="entry name" value="Di-Nase_FeMo-co_biosynth"/>
</dbReference>
<feature type="domain" description="Dinitrogenase iron-molybdenum cofactor biosynthesis" evidence="1">
    <location>
        <begin position="33"/>
        <end position="130"/>
    </location>
</feature>
<dbReference type="Proteomes" id="UP000442535">
    <property type="component" value="Unassembled WGS sequence"/>
</dbReference>
<dbReference type="SUPFAM" id="SSF53146">
    <property type="entry name" value="Nitrogenase accessory factor-like"/>
    <property type="match status" value="1"/>
</dbReference>
<comment type="caution">
    <text evidence="2">The sequence shown here is derived from an EMBL/GenBank/DDBJ whole genome shotgun (WGS) entry which is preliminary data.</text>
</comment>
<dbReference type="Gene3D" id="3.30.420.130">
    <property type="entry name" value="Dinitrogenase iron-molybdenum cofactor biosynthesis domain"/>
    <property type="match status" value="1"/>
</dbReference>